<dbReference type="SUPFAM" id="SSF55620">
    <property type="entry name" value="Tetrahydrobiopterin biosynthesis enzymes-like"/>
    <property type="match status" value="2"/>
</dbReference>
<dbReference type="GO" id="GO:0004150">
    <property type="term" value="F:dihydroneopterin aldolase activity"/>
    <property type="evidence" value="ECO:0007669"/>
    <property type="project" value="InterPro"/>
</dbReference>
<dbReference type="InterPro" id="IPR035907">
    <property type="entry name" value="Hppk_sf"/>
</dbReference>
<dbReference type="GO" id="GO:0046656">
    <property type="term" value="P:folic acid biosynthetic process"/>
    <property type="evidence" value="ECO:0007669"/>
    <property type="project" value="UniProtKB-KW"/>
</dbReference>
<reference evidence="11" key="2">
    <citation type="journal article" date="2019" name="IMA Fungus">
        <title>Genome sequencing and comparison of five Tilletia species to identify candidate genes for the detection of regulated species infecting wheat.</title>
        <authorList>
            <person name="Nguyen H.D.T."/>
            <person name="Sultana T."/>
            <person name="Kesanakurti P."/>
            <person name="Hambleton S."/>
        </authorList>
    </citation>
    <scope>NUCLEOTIDE SEQUENCE</scope>
    <source>
        <strain evidence="11">DAOMC 236416</strain>
    </source>
</reference>
<dbReference type="PROSITE" id="PS50972">
    <property type="entry name" value="PTERIN_BINDING"/>
    <property type="match status" value="1"/>
</dbReference>
<evidence type="ECO:0000256" key="8">
    <source>
        <dbReference type="ARBA" id="ARBA00022909"/>
    </source>
</evidence>
<dbReference type="InterPro" id="IPR000489">
    <property type="entry name" value="Pterin-binding_dom"/>
</dbReference>
<evidence type="ECO:0000256" key="3">
    <source>
        <dbReference type="ARBA" id="ARBA00013253"/>
    </source>
</evidence>
<dbReference type="EMBL" id="LWDF02000462">
    <property type="protein sequence ID" value="KAE8246691.1"/>
    <property type="molecule type" value="Genomic_DNA"/>
</dbReference>
<gene>
    <name evidence="11" type="ORF">A4X13_0g5672</name>
</gene>
<dbReference type="SUPFAM" id="SSF51717">
    <property type="entry name" value="Dihydropteroate synthetase-like"/>
    <property type="match status" value="1"/>
</dbReference>
<dbReference type="GO" id="GO:0003848">
    <property type="term" value="F:2-amino-4-hydroxy-6-hydroxymethyldihydropteridine diphosphokinase activity"/>
    <property type="evidence" value="ECO:0007669"/>
    <property type="project" value="UniProtKB-EC"/>
</dbReference>
<evidence type="ECO:0000313" key="12">
    <source>
        <dbReference type="Proteomes" id="UP000077521"/>
    </source>
</evidence>
<keyword evidence="4" id="KW-0808">Transferase</keyword>
<comment type="caution">
    <text evidence="11">The sequence shown here is derived from an EMBL/GenBank/DDBJ whole genome shotgun (WGS) entry which is preliminary data.</text>
</comment>
<keyword evidence="8" id="KW-0289">Folate biosynthesis</keyword>
<comment type="similarity">
    <text evidence="2">In the N-terminal section; belongs to the DHNA family.</text>
</comment>
<dbReference type="GO" id="GO:0016301">
    <property type="term" value="F:kinase activity"/>
    <property type="evidence" value="ECO:0007669"/>
    <property type="project" value="UniProtKB-KW"/>
</dbReference>
<dbReference type="GO" id="GO:0005740">
    <property type="term" value="C:mitochondrial envelope"/>
    <property type="evidence" value="ECO:0007669"/>
    <property type="project" value="TreeGrafter"/>
</dbReference>
<dbReference type="Gene3D" id="3.30.1130.10">
    <property type="match status" value="2"/>
</dbReference>
<evidence type="ECO:0000256" key="9">
    <source>
        <dbReference type="SAM" id="MobiDB-lite"/>
    </source>
</evidence>
<evidence type="ECO:0000259" key="10">
    <source>
        <dbReference type="PROSITE" id="PS50972"/>
    </source>
</evidence>
<organism evidence="11 12">
    <name type="scientific">Tilletia indica</name>
    <dbReference type="NCBI Taxonomy" id="43049"/>
    <lineage>
        <taxon>Eukaryota</taxon>
        <taxon>Fungi</taxon>
        <taxon>Dikarya</taxon>
        <taxon>Basidiomycota</taxon>
        <taxon>Ustilaginomycotina</taxon>
        <taxon>Exobasidiomycetes</taxon>
        <taxon>Tilletiales</taxon>
        <taxon>Tilletiaceae</taxon>
        <taxon>Tilletia</taxon>
    </lineage>
</organism>
<dbReference type="InterPro" id="IPR000550">
    <property type="entry name" value="Hppk"/>
</dbReference>
<evidence type="ECO:0000256" key="1">
    <source>
        <dbReference type="ARBA" id="ARBA00005051"/>
    </source>
</evidence>
<evidence type="ECO:0000256" key="6">
    <source>
        <dbReference type="ARBA" id="ARBA00022777"/>
    </source>
</evidence>
<dbReference type="EC" id="2.7.6.3" evidence="3"/>
<keyword evidence="6" id="KW-0418">Kinase</keyword>
<dbReference type="CDD" id="cd00483">
    <property type="entry name" value="HPPK"/>
    <property type="match status" value="1"/>
</dbReference>
<dbReference type="AlphaFoldDB" id="A0A177T8V4"/>
<feature type="region of interest" description="Disordered" evidence="9">
    <location>
        <begin position="831"/>
        <end position="874"/>
    </location>
</feature>
<evidence type="ECO:0000256" key="7">
    <source>
        <dbReference type="ARBA" id="ARBA00022840"/>
    </source>
</evidence>
<dbReference type="Pfam" id="PF01288">
    <property type="entry name" value="HPPK"/>
    <property type="match status" value="1"/>
</dbReference>
<protein>
    <recommendedName>
        <fullName evidence="3">2-amino-4-hydroxy-6-hydroxymethyldihydropteridine diphosphokinase</fullName>
        <ecNumber evidence="3">2.7.6.3</ecNumber>
    </recommendedName>
</protein>
<feature type="domain" description="Pterin-binding" evidence="10">
    <location>
        <begin position="540"/>
        <end position="907"/>
    </location>
</feature>
<feature type="compositionally biased region" description="Acidic residues" evidence="9">
    <location>
        <begin position="791"/>
        <end position="804"/>
    </location>
</feature>
<feature type="compositionally biased region" description="Low complexity" evidence="9">
    <location>
        <begin position="858"/>
        <end position="870"/>
    </location>
</feature>
<evidence type="ECO:0000256" key="4">
    <source>
        <dbReference type="ARBA" id="ARBA00022679"/>
    </source>
</evidence>
<dbReference type="InterPro" id="IPR043133">
    <property type="entry name" value="GTP-CH-I_C/QueF"/>
</dbReference>
<dbReference type="Gene3D" id="3.30.70.560">
    <property type="entry name" value="7,8-Dihydro-6-hydroxymethylpterin-pyrophosphokinase HPPK"/>
    <property type="match status" value="1"/>
</dbReference>
<feature type="compositionally biased region" description="Basic and acidic residues" evidence="9">
    <location>
        <begin position="776"/>
        <end position="787"/>
    </location>
</feature>
<dbReference type="GO" id="GO:0046654">
    <property type="term" value="P:tetrahydrofolate biosynthetic process"/>
    <property type="evidence" value="ECO:0007669"/>
    <property type="project" value="UniProtKB-UniPathway"/>
</dbReference>
<comment type="pathway">
    <text evidence="1">Cofactor biosynthesis; tetrahydrofolate biosynthesis; 2-amino-4-hydroxy-6-hydroxymethyl-7,8-dihydropteridine diphosphate from 7,8-dihydroneopterin triphosphate: step 4/4.</text>
</comment>
<dbReference type="SUPFAM" id="SSF55083">
    <property type="entry name" value="6-hydroxymethyl-7,8-dihydropterin pyrophosphokinase, HPPK"/>
    <property type="match status" value="1"/>
</dbReference>
<sequence length="922" mass="100457">MSPAERERLPDTIHLADLQLPPQRFLHLNDLWDRTSDVSPQPATVTVAIFTDLTNTALTDGRDSLVGTVNYGTASKAILAVASGPQAQQKWDGIEHLAEEIAKVLINEQGAPSLRLTLSLPKALLSCNGFEFVSDWHRSISTGPNKEPPICSSQQYIIRSLKLNALIGLNPCEREHLQPISVTCRFDVTLGDSKGPGTELKRASWNPRDTVKGLSKFITEYTDYGTVEALSTAIAQHCFSWNHLPHNHDPDRPHLPRIDRISVRVDKPCAVILASAAGAEVVRDRDFFYQRPHSLPIRSYFVDGPPTRTVTVGPPDFRWNTAFLSLGSNLGMRSAYIHAALCLLNSARQVPGKTGRDRWTLSKDSFPLDGEIPLCKVVDTSFLYETAPMYMENQPQFLNAAVEITTRLPPFDLLVLTQAIEAHLGRDHTASLNQPKGPRVVDLDMLWHDGVYDLLEKNSSHPKALFTSPRLNLPHIGLAEREFVLRPLADIQPEWRHPVDGRTTTQMLNAIKADSGMRRVLPIRNTAGESERTLAFPSRTYLMSIVNTTPDSFSDGGTYHNDVHATMRSTIEMLNDGADIVDIGGMSTAPGRPDVEEAEEARRVVPVVQEVRRAEAAQKREGLVPAIISIDTFRPSVARAALDAGASLINDVTGARGTWSDEDDDRSVDAASKNKTGDEMLALVAERGVPIVLMHMRGTSRTMTDAKNTTYGEANTDADEAVVSAVREELRVCVGRALRAGVPRWNIILDPGIGFAKTREGSLALIRHVGDITSPRAERAEVREEKSNIQNEDDVEDHESDDDALAGSEPNLSLRNFPVLLGPSRKRFLAPTTSYTSTTSTSSASKSATSANGAGPHPDAASSAPASASPDPRDRVFSTAAACAAGVAGGCDFVRVHDTRAMIDVIRTADAIWRVGGGSSSP</sequence>
<dbReference type="NCBIfam" id="TIGR01498">
    <property type="entry name" value="folK"/>
    <property type="match status" value="1"/>
</dbReference>
<dbReference type="PANTHER" id="PTHR20941">
    <property type="entry name" value="FOLATE SYNTHESIS PROTEINS"/>
    <property type="match status" value="1"/>
</dbReference>
<dbReference type="InterPro" id="IPR011005">
    <property type="entry name" value="Dihydropteroate_synth-like_sf"/>
</dbReference>
<keyword evidence="12" id="KW-1185">Reference proteome</keyword>
<feature type="region of interest" description="Disordered" evidence="9">
    <location>
        <begin position="776"/>
        <end position="810"/>
    </location>
</feature>
<dbReference type="GO" id="GO:0005524">
    <property type="term" value="F:ATP binding"/>
    <property type="evidence" value="ECO:0007669"/>
    <property type="project" value="UniProtKB-KW"/>
</dbReference>
<accession>A0A177T8V4</accession>
<keyword evidence="5" id="KW-0547">Nucleotide-binding</keyword>
<dbReference type="InterPro" id="IPR006157">
    <property type="entry name" value="FolB_dom"/>
</dbReference>
<dbReference type="GO" id="GO:0004156">
    <property type="term" value="F:dihydropteroate synthase activity"/>
    <property type="evidence" value="ECO:0007669"/>
    <property type="project" value="TreeGrafter"/>
</dbReference>
<dbReference type="PANTHER" id="PTHR20941:SF1">
    <property type="entry name" value="FOLIC ACID SYNTHESIS PROTEIN FOL1"/>
    <property type="match status" value="1"/>
</dbReference>
<dbReference type="Proteomes" id="UP000077521">
    <property type="component" value="Unassembled WGS sequence"/>
</dbReference>
<feature type="compositionally biased region" description="Low complexity" evidence="9">
    <location>
        <begin position="832"/>
        <end position="851"/>
    </location>
</feature>
<dbReference type="PROSITE" id="PS00793">
    <property type="entry name" value="DHPS_2"/>
    <property type="match status" value="1"/>
</dbReference>
<evidence type="ECO:0000256" key="2">
    <source>
        <dbReference type="ARBA" id="ARBA00009640"/>
    </source>
</evidence>
<reference evidence="11" key="1">
    <citation type="submission" date="2016-04" db="EMBL/GenBank/DDBJ databases">
        <authorList>
            <person name="Nguyen H.D."/>
            <person name="Samba Siva P."/>
            <person name="Cullis J."/>
            <person name="Levesque C.A."/>
            <person name="Hambleton S."/>
        </authorList>
    </citation>
    <scope>NUCLEOTIDE SEQUENCE</scope>
    <source>
        <strain evidence="11">DAOMC 236416</strain>
    </source>
</reference>
<proteinExistence type="inferred from homology"/>
<dbReference type="Gene3D" id="3.20.20.20">
    <property type="entry name" value="Dihydropteroate synthase-like"/>
    <property type="match status" value="1"/>
</dbReference>
<dbReference type="InterPro" id="IPR045031">
    <property type="entry name" value="DHP_synth-like"/>
</dbReference>
<dbReference type="SMART" id="SM00905">
    <property type="entry name" value="FolB"/>
    <property type="match status" value="2"/>
</dbReference>
<dbReference type="Pfam" id="PF00809">
    <property type="entry name" value="Pterin_bind"/>
    <property type="match status" value="1"/>
</dbReference>
<evidence type="ECO:0000256" key="5">
    <source>
        <dbReference type="ARBA" id="ARBA00022741"/>
    </source>
</evidence>
<dbReference type="UniPathway" id="UPA00077">
    <property type="reaction ID" value="UER00155"/>
</dbReference>
<dbReference type="Pfam" id="PF02152">
    <property type="entry name" value="FolB"/>
    <property type="match status" value="1"/>
</dbReference>
<keyword evidence="7" id="KW-0067">ATP-binding</keyword>
<name>A0A177T8V4_9BASI</name>
<evidence type="ECO:0000313" key="11">
    <source>
        <dbReference type="EMBL" id="KAE8246691.1"/>
    </source>
</evidence>